<sequence>MFKHLTLFLFILILLTLTFLLQQFFDNQENLMTFKSYVSPEQKLSQKLIDHYNGTDEKMKKEAKDTIVEITLKNLDQQQWLTYLDYIDLKLYTSNVLPERDLELIVSLNLSKDQAAMAIYRPLANEYIYTSKIENILPIEKIDFIPIPELGYNFIVSHQLIDERLGAFFIERFIKVYMYSDHGFKNIWQGTKFSEEIYRLQLQDPSAPEDQWAKVTVNNLIRFESKPTLHIVLETNQKKYSAFHDSLPSSSMFKLQDRFRSIETFYWHPAYQHFIIGEGLLKTTGKPIAILTDAEHSKENFSGYSLKNYRILTPDRKIEYISKDSIITTKP</sequence>
<protein>
    <submittedName>
        <fullName evidence="1">Uncharacterized protein</fullName>
    </submittedName>
</protein>
<dbReference type="RefSeq" id="WP_184314089.1">
    <property type="nucleotide sequence ID" value="NZ_JACHEN010000077.1"/>
</dbReference>
<name>A0A841L9Z0_9FIRM</name>
<proteinExistence type="predicted"/>
<gene>
    <name evidence="1" type="ORF">HNQ80_005237</name>
</gene>
<evidence type="ECO:0000313" key="2">
    <source>
        <dbReference type="Proteomes" id="UP000579281"/>
    </source>
</evidence>
<evidence type="ECO:0000313" key="1">
    <source>
        <dbReference type="EMBL" id="MBB6219055.1"/>
    </source>
</evidence>
<reference evidence="1 2" key="1">
    <citation type="submission" date="2020-08" db="EMBL/GenBank/DDBJ databases">
        <title>Genomic Encyclopedia of Type Strains, Phase IV (KMG-IV): sequencing the most valuable type-strain genomes for metagenomic binning, comparative biology and taxonomic classification.</title>
        <authorList>
            <person name="Goeker M."/>
        </authorList>
    </citation>
    <scope>NUCLEOTIDE SEQUENCE [LARGE SCALE GENOMIC DNA]</scope>
    <source>
        <strain evidence="1 2">DSM 103526</strain>
    </source>
</reference>
<dbReference type="EMBL" id="JACHEN010000077">
    <property type="protein sequence ID" value="MBB6219055.1"/>
    <property type="molecule type" value="Genomic_DNA"/>
</dbReference>
<dbReference type="AlphaFoldDB" id="A0A841L9Z0"/>
<keyword evidence="2" id="KW-1185">Reference proteome</keyword>
<accession>A0A841L9Z0</accession>
<organism evidence="1 2">
    <name type="scientific">Anaerosolibacter carboniphilus</name>
    <dbReference type="NCBI Taxonomy" id="1417629"/>
    <lineage>
        <taxon>Bacteria</taxon>
        <taxon>Bacillati</taxon>
        <taxon>Bacillota</taxon>
        <taxon>Clostridia</taxon>
        <taxon>Peptostreptococcales</taxon>
        <taxon>Thermotaleaceae</taxon>
        <taxon>Anaerosolibacter</taxon>
    </lineage>
</organism>
<dbReference type="Proteomes" id="UP000579281">
    <property type="component" value="Unassembled WGS sequence"/>
</dbReference>
<comment type="caution">
    <text evidence="1">The sequence shown here is derived from an EMBL/GenBank/DDBJ whole genome shotgun (WGS) entry which is preliminary data.</text>
</comment>